<dbReference type="InterPro" id="IPR001387">
    <property type="entry name" value="Cro/C1-type_HTH"/>
</dbReference>
<dbReference type="RefSeq" id="WP_380617426.1">
    <property type="nucleotide sequence ID" value="NZ_JBHSDK010000001.1"/>
</dbReference>
<dbReference type="SMART" id="SM00530">
    <property type="entry name" value="HTH_XRE"/>
    <property type="match status" value="1"/>
</dbReference>
<proteinExistence type="predicted"/>
<dbReference type="SUPFAM" id="SSF47413">
    <property type="entry name" value="lambda repressor-like DNA-binding domains"/>
    <property type="match status" value="1"/>
</dbReference>
<comment type="caution">
    <text evidence="2">The sequence shown here is derived from an EMBL/GenBank/DDBJ whole genome shotgun (WGS) entry which is preliminary data.</text>
</comment>
<dbReference type="Pfam" id="PF17765">
    <property type="entry name" value="MLTR_LBD"/>
    <property type="match status" value="1"/>
</dbReference>
<keyword evidence="3" id="KW-1185">Reference proteome</keyword>
<protein>
    <submittedName>
        <fullName evidence="2">Helix-turn-helix transcriptional regulator</fullName>
    </submittedName>
</protein>
<reference evidence="3" key="1">
    <citation type="journal article" date="2019" name="Int. J. Syst. Evol. Microbiol.">
        <title>The Global Catalogue of Microorganisms (GCM) 10K type strain sequencing project: providing services to taxonomists for standard genome sequencing and annotation.</title>
        <authorList>
            <consortium name="The Broad Institute Genomics Platform"/>
            <consortium name="The Broad Institute Genome Sequencing Center for Infectious Disease"/>
            <person name="Wu L."/>
            <person name="Ma J."/>
        </authorList>
    </citation>
    <scope>NUCLEOTIDE SEQUENCE [LARGE SCALE GENOMIC DNA]</scope>
    <source>
        <strain evidence="3">IBRC-M 10908</strain>
    </source>
</reference>
<organism evidence="2 3">
    <name type="scientific">Salininema proteolyticum</name>
    <dbReference type="NCBI Taxonomy" id="1607685"/>
    <lineage>
        <taxon>Bacteria</taxon>
        <taxon>Bacillati</taxon>
        <taxon>Actinomycetota</taxon>
        <taxon>Actinomycetes</taxon>
        <taxon>Glycomycetales</taxon>
        <taxon>Glycomycetaceae</taxon>
        <taxon>Salininema</taxon>
    </lineage>
</organism>
<evidence type="ECO:0000259" key="1">
    <source>
        <dbReference type="PROSITE" id="PS50943"/>
    </source>
</evidence>
<dbReference type="CDD" id="cd00093">
    <property type="entry name" value="HTH_XRE"/>
    <property type="match status" value="1"/>
</dbReference>
<name>A0ABV8TSH9_9ACTN</name>
<dbReference type="Gene3D" id="1.10.260.40">
    <property type="entry name" value="lambda repressor-like DNA-binding domains"/>
    <property type="match status" value="1"/>
</dbReference>
<evidence type="ECO:0000313" key="2">
    <source>
        <dbReference type="EMBL" id="MFC4333691.1"/>
    </source>
</evidence>
<sequence>MDIDKLDDLNDLGKFLQARRARVSPAEVGLAEDARRRVPGLRREELALLAGVSVDYYTRLEQGRATRPSDQVLEAIARVLRLDDATRGHLHRLASRFRRSRQGPSSSVRPQLQTLLDRMEGFPALVQNQRQEVLASNRTAREFYGGFGWDLEPGMSFPHLLFEEASCEFFADWETCTSNVVGRLRQAAAEFPEDEGLASLIGELSIKYRRFSSLWAQAEVCDLMSMPVSYRHPLLGELTLHKELLAVSESPGQELVTLTASPGTADYDRLAMLGGADG</sequence>
<dbReference type="PROSITE" id="PS50943">
    <property type="entry name" value="HTH_CROC1"/>
    <property type="match status" value="1"/>
</dbReference>
<dbReference type="Gene3D" id="3.30.450.180">
    <property type="match status" value="1"/>
</dbReference>
<dbReference type="EMBL" id="JBHSDK010000001">
    <property type="protein sequence ID" value="MFC4333691.1"/>
    <property type="molecule type" value="Genomic_DNA"/>
</dbReference>
<dbReference type="PANTHER" id="PTHR35010">
    <property type="entry name" value="BLL4672 PROTEIN-RELATED"/>
    <property type="match status" value="1"/>
</dbReference>
<dbReference type="Proteomes" id="UP001595823">
    <property type="component" value="Unassembled WGS sequence"/>
</dbReference>
<dbReference type="InterPro" id="IPR010982">
    <property type="entry name" value="Lambda_DNA-bd_dom_sf"/>
</dbReference>
<dbReference type="PANTHER" id="PTHR35010:SF2">
    <property type="entry name" value="BLL4672 PROTEIN"/>
    <property type="match status" value="1"/>
</dbReference>
<dbReference type="Pfam" id="PF13560">
    <property type="entry name" value="HTH_31"/>
    <property type="match status" value="1"/>
</dbReference>
<gene>
    <name evidence="2" type="ORF">ACFPET_00565</name>
</gene>
<dbReference type="InterPro" id="IPR041413">
    <property type="entry name" value="MLTR_LBD"/>
</dbReference>
<evidence type="ECO:0000313" key="3">
    <source>
        <dbReference type="Proteomes" id="UP001595823"/>
    </source>
</evidence>
<feature type="domain" description="HTH cro/C1-type" evidence="1">
    <location>
        <begin position="40"/>
        <end position="87"/>
    </location>
</feature>
<accession>A0ABV8TSH9</accession>